<accession>A0A0D2F581</accession>
<feature type="compositionally biased region" description="Basic and acidic residues" evidence="6">
    <location>
        <begin position="487"/>
        <end position="497"/>
    </location>
</feature>
<dbReference type="InterPro" id="IPR003388">
    <property type="entry name" value="Reticulon"/>
</dbReference>
<evidence type="ECO:0000256" key="4">
    <source>
        <dbReference type="ARBA" id="ARBA00022989"/>
    </source>
</evidence>
<feature type="region of interest" description="Disordered" evidence="6">
    <location>
        <begin position="358"/>
        <end position="389"/>
    </location>
</feature>
<dbReference type="Pfam" id="PF02453">
    <property type="entry name" value="Reticulon"/>
    <property type="match status" value="1"/>
</dbReference>
<dbReference type="HOGENOM" id="CLU_041562_0_0_1"/>
<keyword evidence="2 7" id="KW-0812">Transmembrane</keyword>
<gene>
    <name evidence="9" type="ORF">PV04_09895</name>
</gene>
<proteinExistence type="predicted"/>
<evidence type="ECO:0000256" key="3">
    <source>
        <dbReference type="ARBA" id="ARBA00022824"/>
    </source>
</evidence>
<keyword evidence="4 7" id="KW-1133">Transmembrane helix</keyword>
<feature type="region of interest" description="Disordered" evidence="6">
    <location>
        <begin position="218"/>
        <end position="302"/>
    </location>
</feature>
<name>A0A0D2F581_9EURO</name>
<dbReference type="EMBL" id="KN846962">
    <property type="protein sequence ID" value="KIW63013.1"/>
    <property type="molecule type" value="Genomic_DNA"/>
</dbReference>
<feature type="domain" description="Reticulon" evidence="8">
    <location>
        <begin position="66"/>
        <end position="206"/>
    </location>
</feature>
<keyword evidence="10" id="KW-1185">Reference proteome</keyword>
<keyword evidence="5 7" id="KW-0472">Membrane</keyword>
<feature type="transmembrane region" description="Helical" evidence="7">
    <location>
        <begin position="167"/>
        <end position="184"/>
    </location>
</feature>
<evidence type="ECO:0000256" key="6">
    <source>
        <dbReference type="SAM" id="MobiDB-lite"/>
    </source>
</evidence>
<dbReference type="Proteomes" id="UP000054266">
    <property type="component" value="Unassembled WGS sequence"/>
</dbReference>
<evidence type="ECO:0000313" key="10">
    <source>
        <dbReference type="Proteomes" id="UP000054266"/>
    </source>
</evidence>
<organism evidence="9 10">
    <name type="scientific">Phialophora macrospora</name>
    <dbReference type="NCBI Taxonomy" id="1851006"/>
    <lineage>
        <taxon>Eukaryota</taxon>
        <taxon>Fungi</taxon>
        <taxon>Dikarya</taxon>
        <taxon>Ascomycota</taxon>
        <taxon>Pezizomycotina</taxon>
        <taxon>Eurotiomycetes</taxon>
        <taxon>Chaetothyriomycetidae</taxon>
        <taxon>Chaetothyriales</taxon>
        <taxon>Herpotrichiellaceae</taxon>
        <taxon>Phialophora</taxon>
    </lineage>
</organism>
<dbReference type="GO" id="GO:0005789">
    <property type="term" value="C:endoplasmic reticulum membrane"/>
    <property type="evidence" value="ECO:0007669"/>
    <property type="project" value="UniProtKB-SubCell"/>
</dbReference>
<dbReference type="AlphaFoldDB" id="A0A0D2F581"/>
<evidence type="ECO:0000256" key="5">
    <source>
        <dbReference type="ARBA" id="ARBA00023136"/>
    </source>
</evidence>
<protein>
    <recommendedName>
        <fullName evidence="8">Reticulon domain-containing protein</fullName>
    </recommendedName>
</protein>
<feature type="region of interest" description="Disordered" evidence="6">
    <location>
        <begin position="424"/>
        <end position="497"/>
    </location>
</feature>
<sequence length="497" mass="52941">MSGPAYVVLPVSGASGQYQNQNPTEIAQEIQELLHRKTHPQEYEEPDHHGPLKDIIDSKDSLYRYISWEDPTRTAATYIGALAVLFGAHYLPLTQTALKAGITTLGVVSVSEFVSRQFGPNSISKRLRPEEYKTVPETILNDTLKDIHDLVQFAVVQAQRIFFGQDLHNAIAAFLGLTALYALIQVVAPFWLAVIGLTSVFIAPLIASPRARAAAREAKKRGQELASSATDKGKELAENGKAKAGELSSRTQQAAKDAQGRVQDLAKSGKQTVQNAGARTQDLVQSGKETVQRSANDVSGRAQNLAQTVKQTGADQYTQVRETANNISGSTAHAANNLTQNNANTSNNAPNAVSSVPAAAKNHAHDSFPDPTGEHANWNAGGKSSITNGAANKASELSNSASDTMKQYTPDVVTDQIKPLANKARMISSSTTETASQLGYGDNSSGQRDSSPLTSLPAQHGREKSVSAAELAQKYAAASNAATNHGIMDRGRASFEA</sequence>
<feature type="compositionally biased region" description="Polar residues" evidence="6">
    <location>
        <begin position="427"/>
        <end position="457"/>
    </location>
</feature>
<evidence type="ECO:0000256" key="7">
    <source>
        <dbReference type="SAM" id="Phobius"/>
    </source>
</evidence>
<evidence type="ECO:0000259" key="8">
    <source>
        <dbReference type="Pfam" id="PF02453"/>
    </source>
</evidence>
<comment type="subcellular location">
    <subcellularLocation>
        <location evidence="1">Endoplasmic reticulum membrane</location>
        <topology evidence="1">Multi-pass membrane protein</topology>
    </subcellularLocation>
</comment>
<keyword evidence="3" id="KW-0256">Endoplasmic reticulum</keyword>
<feature type="compositionally biased region" description="Polar residues" evidence="6">
    <location>
        <begin position="269"/>
        <end position="302"/>
    </location>
</feature>
<feature type="compositionally biased region" description="Basic and acidic residues" evidence="6">
    <location>
        <begin position="231"/>
        <end position="244"/>
    </location>
</feature>
<evidence type="ECO:0000313" key="9">
    <source>
        <dbReference type="EMBL" id="KIW63013.1"/>
    </source>
</evidence>
<reference evidence="9 10" key="1">
    <citation type="submission" date="2015-01" db="EMBL/GenBank/DDBJ databases">
        <title>The Genome Sequence of Capronia semiimmersa CBS27337.</title>
        <authorList>
            <consortium name="The Broad Institute Genomics Platform"/>
            <person name="Cuomo C."/>
            <person name="de Hoog S."/>
            <person name="Gorbushina A."/>
            <person name="Stielow B."/>
            <person name="Teixiera M."/>
            <person name="Abouelleil A."/>
            <person name="Chapman S.B."/>
            <person name="Priest M."/>
            <person name="Young S.K."/>
            <person name="Wortman J."/>
            <person name="Nusbaum C."/>
            <person name="Birren B."/>
        </authorList>
    </citation>
    <scope>NUCLEOTIDE SEQUENCE [LARGE SCALE GENOMIC DNA]</scope>
    <source>
        <strain evidence="9 10">CBS 27337</strain>
    </source>
</reference>
<evidence type="ECO:0000256" key="2">
    <source>
        <dbReference type="ARBA" id="ARBA00022692"/>
    </source>
</evidence>
<dbReference type="STRING" id="5601.A0A0D2F581"/>
<evidence type="ECO:0000256" key="1">
    <source>
        <dbReference type="ARBA" id="ARBA00004477"/>
    </source>
</evidence>